<keyword evidence="4" id="KW-0539">Nucleus</keyword>
<dbReference type="Pfam" id="PF03195">
    <property type="entry name" value="LOB"/>
    <property type="match status" value="1"/>
</dbReference>
<dbReference type="EMBL" id="AWUE01020770">
    <property type="protein sequence ID" value="OMO66249.1"/>
    <property type="molecule type" value="Genomic_DNA"/>
</dbReference>
<evidence type="ECO:0000256" key="3">
    <source>
        <dbReference type="ARBA" id="ARBA00022473"/>
    </source>
</evidence>
<evidence type="ECO:0000259" key="6">
    <source>
        <dbReference type="PROSITE" id="PS50891"/>
    </source>
</evidence>
<dbReference type="Proteomes" id="UP000187203">
    <property type="component" value="Unassembled WGS sequence"/>
</dbReference>
<evidence type="ECO:0000256" key="2">
    <source>
        <dbReference type="ARBA" id="ARBA00005474"/>
    </source>
</evidence>
<comment type="similarity">
    <text evidence="2">Belongs to the LOB domain-containing protein family.</text>
</comment>
<dbReference type="OrthoDB" id="10281637at2759"/>
<evidence type="ECO:0000313" key="8">
    <source>
        <dbReference type="Proteomes" id="UP000187203"/>
    </source>
</evidence>
<evidence type="ECO:0000313" key="7">
    <source>
        <dbReference type="EMBL" id="OMO66249.1"/>
    </source>
</evidence>
<comment type="subcellular location">
    <subcellularLocation>
        <location evidence="1">Nucleus</location>
    </subcellularLocation>
</comment>
<accession>A0A1R3H7D0</accession>
<feature type="domain" description="LOB" evidence="6">
    <location>
        <begin position="26"/>
        <end position="132"/>
    </location>
</feature>
<sequence>MADDGDHVMKPKKENMGGNDGDHKMKPCAACKHNGWRCGADCFFAEYFPSDCETQYLNVDNRFGAWGMLNRLNEVTPARRVDVGITMHSIIFESNCRVVSPSTGATGLNMAAQSLVRDAKTAAEIVSACNEIAKYSEEIARFRQNQHKEQLNHGSQTGTVSFDDIIRGRGIHFEEDPLPSDLEDAETDDDVLN</sequence>
<keyword evidence="3" id="KW-0217">Developmental protein</keyword>
<protein>
    <recommendedName>
        <fullName evidence="6">LOB domain-containing protein</fullName>
    </recommendedName>
</protein>
<name>A0A1R3H7D0_9ROSI</name>
<keyword evidence="8" id="KW-1185">Reference proteome</keyword>
<evidence type="ECO:0000256" key="5">
    <source>
        <dbReference type="SAM" id="MobiDB-lite"/>
    </source>
</evidence>
<reference evidence="8" key="1">
    <citation type="submission" date="2013-09" db="EMBL/GenBank/DDBJ databases">
        <title>Corchorus olitorius genome sequencing.</title>
        <authorList>
            <person name="Alam M."/>
            <person name="Haque M.S."/>
            <person name="Islam M.S."/>
            <person name="Emdad E.M."/>
            <person name="Islam M.M."/>
            <person name="Ahmed B."/>
            <person name="Halim A."/>
            <person name="Hossen Q.M.M."/>
            <person name="Hossain M.Z."/>
            <person name="Ahmed R."/>
            <person name="Khan M.M."/>
            <person name="Islam R."/>
            <person name="Rashid M.M."/>
            <person name="Khan S.A."/>
            <person name="Rahman M.S."/>
            <person name="Alam M."/>
            <person name="Yahiya A.S."/>
            <person name="Khan M.S."/>
            <person name="Azam M.S."/>
            <person name="Haque T."/>
            <person name="Lashkar M.Z.H."/>
            <person name="Akhand A.I."/>
            <person name="Morshed G."/>
            <person name="Roy S."/>
            <person name="Uddin K.S."/>
            <person name="Rabeya T."/>
            <person name="Hossain A.S."/>
            <person name="Chowdhury A."/>
            <person name="Snigdha A.R."/>
            <person name="Mortoza M.S."/>
            <person name="Matin S.A."/>
            <person name="Hoque S.M.E."/>
            <person name="Islam M.K."/>
            <person name="Roy D.K."/>
            <person name="Haider R."/>
            <person name="Moosa M.M."/>
            <person name="Elias S.M."/>
            <person name="Hasan A.M."/>
            <person name="Jahan S."/>
            <person name="Shafiuddin M."/>
            <person name="Mahmood N."/>
            <person name="Shommy N.S."/>
        </authorList>
    </citation>
    <scope>NUCLEOTIDE SEQUENCE [LARGE SCALE GENOMIC DNA]</scope>
    <source>
        <strain evidence="8">cv. O-4</strain>
    </source>
</reference>
<feature type="compositionally biased region" description="Acidic residues" evidence="5">
    <location>
        <begin position="176"/>
        <end position="193"/>
    </location>
</feature>
<dbReference type="PROSITE" id="PS50891">
    <property type="entry name" value="LOB"/>
    <property type="match status" value="1"/>
</dbReference>
<dbReference type="PANTHER" id="PTHR31301">
    <property type="entry name" value="LOB DOMAIN-CONTAINING PROTEIN 4-RELATED"/>
    <property type="match status" value="1"/>
</dbReference>
<feature type="region of interest" description="Disordered" evidence="5">
    <location>
        <begin position="173"/>
        <end position="193"/>
    </location>
</feature>
<evidence type="ECO:0000256" key="1">
    <source>
        <dbReference type="ARBA" id="ARBA00004123"/>
    </source>
</evidence>
<dbReference type="InterPro" id="IPR004883">
    <property type="entry name" value="LOB"/>
</dbReference>
<dbReference type="PANTHER" id="PTHR31301:SF83">
    <property type="entry name" value="PROTEIN ASYMMETRIC LEAVES 2"/>
    <property type="match status" value="1"/>
</dbReference>
<dbReference type="GO" id="GO:0005634">
    <property type="term" value="C:nucleus"/>
    <property type="evidence" value="ECO:0007669"/>
    <property type="project" value="UniProtKB-SubCell"/>
</dbReference>
<dbReference type="STRING" id="93759.A0A1R3H7D0"/>
<evidence type="ECO:0000256" key="4">
    <source>
        <dbReference type="ARBA" id="ARBA00023242"/>
    </source>
</evidence>
<organism evidence="7 8">
    <name type="scientific">Corchorus olitorius</name>
    <dbReference type="NCBI Taxonomy" id="93759"/>
    <lineage>
        <taxon>Eukaryota</taxon>
        <taxon>Viridiplantae</taxon>
        <taxon>Streptophyta</taxon>
        <taxon>Embryophyta</taxon>
        <taxon>Tracheophyta</taxon>
        <taxon>Spermatophyta</taxon>
        <taxon>Magnoliopsida</taxon>
        <taxon>eudicotyledons</taxon>
        <taxon>Gunneridae</taxon>
        <taxon>Pentapetalae</taxon>
        <taxon>rosids</taxon>
        <taxon>malvids</taxon>
        <taxon>Malvales</taxon>
        <taxon>Malvaceae</taxon>
        <taxon>Grewioideae</taxon>
        <taxon>Apeibeae</taxon>
        <taxon>Corchorus</taxon>
    </lineage>
</organism>
<dbReference type="AlphaFoldDB" id="A0A1R3H7D0"/>
<proteinExistence type="inferred from homology"/>
<gene>
    <name evidence="7" type="ORF">COLO4_30675</name>
</gene>
<comment type="caution">
    <text evidence="7">The sequence shown here is derived from an EMBL/GenBank/DDBJ whole genome shotgun (WGS) entry which is preliminary data.</text>
</comment>